<keyword evidence="5" id="KW-0812">Transmembrane</keyword>
<dbReference type="Pfam" id="PF01762">
    <property type="entry name" value="Galactosyl_T"/>
    <property type="match status" value="1"/>
</dbReference>
<evidence type="ECO:0000256" key="5">
    <source>
        <dbReference type="ARBA" id="ARBA00022692"/>
    </source>
</evidence>
<protein>
    <recommendedName>
        <fullName evidence="10">Hexosyltransferase</fullName>
        <ecNumber evidence="10">2.4.1.-</ecNumber>
    </recommendedName>
</protein>
<dbReference type="Gene3D" id="3.90.550.50">
    <property type="match status" value="1"/>
</dbReference>
<gene>
    <name evidence="11" type="ORF">LSH36_845g00002</name>
</gene>
<evidence type="ECO:0000313" key="12">
    <source>
        <dbReference type="Proteomes" id="UP001208570"/>
    </source>
</evidence>
<keyword evidence="7" id="KW-1133">Transmembrane helix</keyword>
<dbReference type="GO" id="GO:0016758">
    <property type="term" value="F:hexosyltransferase activity"/>
    <property type="evidence" value="ECO:0007669"/>
    <property type="project" value="InterPro"/>
</dbReference>
<keyword evidence="12" id="KW-1185">Reference proteome</keyword>
<sequence length="392" mass="45828">MSFGDRRPRRILERKMYKFVCTRRPNQMFSRSKCLPILAALLLVVTVYNWASKISDNDSNGRVQFKESVKIIHRLFDEAIASITDAQMLVLLNTGYISHSQRRVYIVEPDINTHYDHRQWVVVFVQSRHSNSYQRELIRTTWANGSYYVNDESPYVFFVSGLETRCHCVTAEMRKEILLRQDLLLLNMDDTYDRLTIKGLLAMTWIEHRFGSSVRFIIKTDDDVILNTFRWMSILKGPMFFERTRFILGYVWQRSAVKRTGRYAVSVREYSLNYYPSFCSGSGYAMSRDAVATMLAMTSKVRFLKRDDPYITGLLAAEGQVSRYTFNIKTYVLYPANFKAVRSWERTMLVHGANDSTWHQVWDLYVLGSYSTSNSTPETSITFVTSEMFPEK</sequence>
<name>A0AAD9IYU1_9ANNE</name>
<evidence type="ECO:0000256" key="10">
    <source>
        <dbReference type="RuleBase" id="RU363063"/>
    </source>
</evidence>
<comment type="subcellular location">
    <subcellularLocation>
        <location evidence="1 10">Golgi apparatus membrane</location>
        <topology evidence="1 10">Single-pass type II membrane protein</topology>
    </subcellularLocation>
</comment>
<evidence type="ECO:0000313" key="11">
    <source>
        <dbReference type="EMBL" id="KAK2143384.1"/>
    </source>
</evidence>
<evidence type="ECO:0000256" key="7">
    <source>
        <dbReference type="ARBA" id="ARBA00022989"/>
    </source>
</evidence>
<evidence type="ECO:0000256" key="9">
    <source>
        <dbReference type="ARBA" id="ARBA00023136"/>
    </source>
</evidence>
<dbReference type="EC" id="2.4.1.-" evidence="10"/>
<accession>A0AAD9IYU1</accession>
<evidence type="ECO:0000256" key="4">
    <source>
        <dbReference type="ARBA" id="ARBA00022679"/>
    </source>
</evidence>
<evidence type="ECO:0000256" key="6">
    <source>
        <dbReference type="ARBA" id="ARBA00022968"/>
    </source>
</evidence>
<dbReference type="GO" id="GO:0000139">
    <property type="term" value="C:Golgi membrane"/>
    <property type="evidence" value="ECO:0007669"/>
    <property type="project" value="UniProtKB-SubCell"/>
</dbReference>
<keyword evidence="8 10" id="KW-0333">Golgi apparatus</keyword>
<evidence type="ECO:0000256" key="3">
    <source>
        <dbReference type="ARBA" id="ARBA00022676"/>
    </source>
</evidence>
<evidence type="ECO:0000256" key="2">
    <source>
        <dbReference type="ARBA" id="ARBA00008661"/>
    </source>
</evidence>
<dbReference type="GO" id="GO:0006493">
    <property type="term" value="P:protein O-linked glycosylation"/>
    <property type="evidence" value="ECO:0007669"/>
    <property type="project" value="TreeGrafter"/>
</dbReference>
<dbReference type="EMBL" id="JAODUP010000845">
    <property type="protein sequence ID" value="KAK2143384.1"/>
    <property type="molecule type" value="Genomic_DNA"/>
</dbReference>
<comment type="caution">
    <text evidence="11">The sequence shown here is derived from an EMBL/GenBank/DDBJ whole genome shotgun (WGS) entry which is preliminary data.</text>
</comment>
<proteinExistence type="inferred from homology"/>
<comment type="similarity">
    <text evidence="2 10">Belongs to the glycosyltransferase 31 family.</text>
</comment>
<dbReference type="PANTHER" id="PTHR11214">
    <property type="entry name" value="BETA-1,3-N-ACETYLGLUCOSAMINYLTRANSFERASE"/>
    <property type="match status" value="1"/>
</dbReference>
<evidence type="ECO:0000256" key="1">
    <source>
        <dbReference type="ARBA" id="ARBA00004323"/>
    </source>
</evidence>
<dbReference type="Proteomes" id="UP001208570">
    <property type="component" value="Unassembled WGS sequence"/>
</dbReference>
<keyword evidence="6" id="KW-0735">Signal-anchor</keyword>
<keyword evidence="4" id="KW-0808">Transferase</keyword>
<keyword evidence="3 10" id="KW-0328">Glycosyltransferase</keyword>
<reference evidence="11" key="1">
    <citation type="journal article" date="2023" name="Mol. Biol. Evol.">
        <title>Third-Generation Sequencing Reveals the Adaptive Role of the Epigenome in Three Deep-Sea Polychaetes.</title>
        <authorList>
            <person name="Perez M."/>
            <person name="Aroh O."/>
            <person name="Sun Y."/>
            <person name="Lan Y."/>
            <person name="Juniper S.K."/>
            <person name="Young C.R."/>
            <person name="Angers B."/>
            <person name="Qian P.Y."/>
        </authorList>
    </citation>
    <scope>NUCLEOTIDE SEQUENCE</scope>
    <source>
        <strain evidence="11">P08H-3</strain>
    </source>
</reference>
<dbReference type="AlphaFoldDB" id="A0AAD9IYU1"/>
<dbReference type="PANTHER" id="PTHR11214:SF378">
    <property type="entry name" value="BETA-1,3-GALACTOSYLTRANSFERASE 4"/>
    <property type="match status" value="1"/>
</dbReference>
<organism evidence="11 12">
    <name type="scientific">Paralvinella palmiformis</name>
    <dbReference type="NCBI Taxonomy" id="53620"/>
    <lineage>
        <taxon>Eukaryota</taxon>
        <taxon>Metazoa</taxon>
        <taxon>Spiralia</taxon>
        <taxon>Lophotrochozoa</taxon>
        <taxon>Annelida</taxon>
        <taxon>Polychaeta</taxon>
        <taxon>Sedentaria</taxon>
        <taxon>Canalipalpata</taxon>
        <taxon>Terebellida</taxon>
        <taxon>Terebelliformia</taxon>
        <taxon>Alvinellidae</taxon>
        <taxon>Paralvinella</taxon>
    </lineage>
</organism>
<dbReference type="InterPro" id="IPR002659">
    <property type="entry name" value="Glyco_trans_31"/>
</dbReference>
<keyword evidence="9" id="KW-0472">Membrane</keyword>
<evidence type="ECO:0000256" key="8">
    <source>
        <dbReference type="ARBA" id="ARBA00023034"/>
    </source>
</evidence>